<dbReference type="InterPro" id="IPR019796">
    <property type="entry name" value="G6P_DH_AS"/>
</dbReference>
<evidence type="ECO:0000256" key="7">
    <source>
        <dbReference type="ARBA" id="ARBA00023002"/>
    </source>
</evidence>
<dbReference type="GO" id="GO:0005829">
    <property type="term" value="C:cytosol"/>
    <property type="evidence" value="ECO:0007669"/>
    <property type="project" value="TreeGrafter"/>
</dbReference>
<dbReference type="AlphaFoldDB" id="A0A0C9LUJ7"/>
<evidence type="ECO:0000313" key="12">
    <source>
        <dbReference type="EMBL" id="GAN05145.1"/>
    </source>
</evidence>
<evidence type="ECO:0000256" key="9">
    <source>
        <dbReference type="RuleBase" id="RU362120"/>
    </source>
</evidence>
<feature type="domain" description="Glucose-6-phosphate dehydrogenase C-terminal" evidence="11">
    <location>
        <begin position="203"/>
        <end position="489"/>
    </location>
</feature>
<comment type="function">
    <text evidence="9">Catalyzes the rate-limiting step of the oxidative pentose-phosphate pathway, which represents a route for the dissimilation of carbohydrates besides glycolysis.</text>
</comment>
<dbReference type="OrthoDB" id="60984at2759"/>
<dbReference type="STRING" id="91626.A0A0C9LUJ7"/>
<comment type="catalytic activity">
    <reaction evidence="9">
        <text>D-glucose 6-phosphate + NADP(+) = 6-phospho-D-glucono-1,5-lactone + NADPH + H(+)</text>
        <dbReference type="Rhea" id="RHEA:15841"/>
        <dbReference type="ChEBI" id="CHEBI:15378"/>
        <dbReference type="ChEBI" id="CHEBI:57783"/>
        <dbReference type="ChEBI" id="CHEBI:57955"/>
        <dbReference type="ChEBI" id="CHEBI:58349"/>
        <dbReference type="ChEBI" id="CHEBI:61548"/>
        <dbReference type="EC" id="1.1.1.49"/>
    </reaction>
</comment>
<keyword evidence="6 9" id="KW-0521">NADP</keyword>
<dbReference type="Pfam" id="PF02781">
    <property type="entry name" value="G6PD_C"/>
    <property type="match status" value="1"/>
</dbReference>
<dbReference type="SUPFAM" id="SSF51735">
    <property type="entry name" value="NAD(P)-binding Rossmann-fold domains"/>
    <property type="match status" value="1"/>
</dbReference>
<comment type="similarity">
    <text evidence="2 9">Belongs to the glucose-6-phosphate dehydrogenase family.</text>
</comment>
<dbReference type="Proteomes" id="UP000053815">
    <property type="component" value="Unassembled WGS sequence"/>
</dbReference>
<dbReference type="Gene3D" id="3.30.360.10">
    <property type="entry name" value="Dihydrodipicolinate Reductase, domain 2"/>
    <property type="match status" value="1"/>
</dbReference>
<keyword evidence="8 9" id="KW-0119">Carbohydrate metabolism</keyword>
<dbReference type="UniPathway" id="UPA00115">
    <property type="reaction ID" value="UER00408"/>
</dbReference>
<dbReference type="InterPro" id="IPR001282">
    <property type="entry name" value="G6P_DH"/>
</dbReference>
<dbReference type="Pfam" id="PF00479">
    <property type="entry name" value="G6PD_N"/>
    <property type="match status" value="1"/>
</dbReference>
<reference evidence="12" key="1">
    <citation type="submission" date="2014-09" db="EMBL/GenBank/DDBJ databases">
        <title>Draft genome sequence of an oleaginous Mucoromycotina fungus Mucor ambiguus NBRC6742.</title>
        <authorList>
            <person name="Takeda I."/>
            <person name="Yamane N."/>
            <person name="Morita T."/>
            <person name="Tamano K."/>
            <person name="Machida M."/>
            <person name="Baker S."/>
            <person name="Koike H."/>
        </authorList>
    </citation>
    <scope>NUCLEOTIDE SEQUENCE</scope>
    <source>
        <strain evidence="12">NBRC 6742</strain>
    </source>
</reference>
<dbReference type="HAMAP" id="MF_00966">
    <property type="entry name" value="G6PD"/>
    <property type="match status" value="1"/>
</dbReference>
<keyword evidence="5 9" id="KW-0313">Glucose metabolism</keyword>
<dbReference type="GO" id="GO:0009051">
    <property type="term" value="P:pentose-phosphate shunt, oxidative branch"/>
    <property type="evidence" value="ECO:0007669"/>
    <property type="project" value="TreeGrafter"/>
</dbReference>
<proteinExistence type="inferred from homology"/>
<evidence type="ECO:0000256" key="6">
    <source>
        <dbReference type="ARBA" id="ARBA00022857"/>
    </source>
</evidence>
<evidence type="ECO:0000256" key="4">
    <source>
        <dbReference type="ARBA" id="ARBA00020444"/>
    </source>
</evidence>
<evidence type="ECO:0000256" key="8">
    <source>
        <dbReference type="ARBA" id="ARBA00023277"/>
    </source>
</evidence>
<evidence type="ECO:0000313" key="13">
    <source>
        <dbReference type="Proteomes" id="UP000053815"/>
    </source>
</evidence>
<dbReference type="PANTHER" id="PTHR23429:SF0">
    <property type="entry name" value="GLUCOSE-6-PHOSPHATE 1-DEHYDROGENASE"/>
    <property type="match status" value="1"/>
</dbReference>
<comment type="pathway">
    <text evidence="1 9">Carbohydrate degradation; pentose phosphate pathway; D-ribulose 5-phosphate from D-glucose 6-phosphate (oxidative stage): step 1/3.</text>
</comment>
<dbReference type="PROSITE" id="PS00069">
    <property type="entry name" value="G6P_DEHYDROGENASE"/>
    <property type="match status" value="1"/>
</dbReference>
<accession>A0A0C9LUJ7</accession>
<evidence type="ECO:0000256" key="2">
    <source>
        <dbReference type="ARBA" id="ARBA00009975"/>
    </source>
</evidence>
<evidence type="ECO:0000259" key="11">
    <source>
        <dbReference type="Pfam" id="PF02781"/>
    </source>
</evidence>
<evidence type="ECO:0000256" key="5">
    <source>
        <dbReference type="ARBA" id="ARBA00022526"/>
    </source>
</evidence>
<dbReference type="FunFam" id="3.30.360.10:FF:000015">
    <property type="entry name" value="Glucose-6-phosphate 1-dehydrogenase"/>
    <property type="match status" value="1"/>
</dbReference>
<dbReference type="InterPro" id="IPR022675">
    <property type="entry name" value="G6P_DH_C"/>
</dbReference>
<dbReference type="PANTHER" id="PTHR23429">
    <property type="entry name" value="GLUCOSE-6-PHOSPHATE 1-DEHYDROGENASE G6PD"/>
    <property type="match status" value="1"/>
</dbReference>
<keyword evidence="7 9" id="KW-0560">Oxidoreductase</keyword>
<feature type="domain" description="Glucose-6-phosphate dehydrogenase NAD-binding" evidence="10">
    <location>
        <begin position="22"/>
        <end position="201"/>
    </location>
</feature>
<evidence type="ECO:0000256" key="3">
    <source>
        <dbReference type="ARBA" id="ARBA00013019"/>
    </source>
</evidence>
<keyword evidence="13" id="KW-1185">Reference proteome</keyword>
<protein>
    <recommendedName>
        <fullName evidence="4 9">Glucose-6-phosphate 1-dehydrogenase</fullName>
        <ecNumber evidence="3 9">1.1.1.49</ecNumber>
    </recommendedName>
</protein>
<evidence type="ECO:0000259" key="10">
    <source>
        <dbReference type="Pfam" id="PF00479"/>
    </source>
</evidence>
<dbReference type="NCBIfam" id="TIGR00871">
    <property type="entry name" value="zwf"/>
    <property type="match status" value="1"/>
</dbReference>
<sequence length="603" mass="68612">MDPIEQMRQQVCEELHGAVTIIVLGASGDLAKKKTFPALFGLFRNGFLPGNTRIVGYARTKMDHDQFIDRVTQYIKSKGYEKQLEEFKSILTYLPGQYDEDESFIKLDKAVHESEEERKIEVGRRHRVFYMALPPSVFIPVAKGLKKNVYAKEGLNRIVVEKPFGEDSESSAHLAKELGACFTEEETFRIDHYLGKEMVKNVMMVRFANIFFSQIWNRSNIDNIQITFKEPFGTEGRGGYFDEFGIIRDVMQNHLLQVLSLIAMERPISTDAEAIRDEKVKVLKCIPPISVNDALLGQYVAANGKPSYLDDETIKNKDSLTPTFAALVLFIQNERWEGVPFVLKAGKALNEAKVEVRIQFRNVAGSLYKNAARNELVMRVQPDEAVYIKFNNKQPGLSYQTIQTELDLTYHSRYSDLAIPDAYESLILDVLRNDHSNFVRDDELDAAWKIFTPLLHKIDAHHDDIKLSNYNYGSRGPAELDDFMKKYGYDRSNVNYSWPVQSVAPGKHELCMIVKRDMMRGFCRVDVSLEDFRGFSLCHLFEPLRKRLSLTFIVSFMQLAIGVSTPTDLISAERSAVADAFSIAMDCACQEPKSISAAMSVLD</sequence>
<name>A0A0C9LUJ7_9FUNG</name>
<dbReference type="GO" id="GO:0050661">
    <property type="term" value="F:NADP binding"/>
    <property type="evidence" value="ECO:0007669"/>
    <property type="project" value="InterPro"/>
</dbReference>
<dbReference type="SUPFAM" id="SSF55347">
    <property type="entry name" value="Glyceraldehyde-3-phosphate dehydrogenase-like, C-terminal domain"/>
    <property type="match status" value="1"/>
</dbReference>
<dbReference type="InterPro" id="IPR022674">
    <property type="entry name" value="G6P_DH_NAD-bd"/>
</dbReference>
<dbReference type="PRINTS" id="PR00079">
    <property type="entry name" value="G6PDHDRGNASE"/>
</dbReference>
<dbReference type="EMBL" id="DF836372">
    <property type="protein sequence ID" value="GAN05145.1"/>
    <property type="molecule type" value="Genomic_DNA"/>
</dbReference>
<dbReference type="GO" id="GO:0006006">
    <property type="term" value="P:glucose metabolic process"/>
    <property type="evidence" value="ECO:0007669"/>
    <property type="project" value="UniProtKB-KW"/>
</dbReference>
<gene>
    <name evidence="12" type="ORF">MAM1_0083c04614</name>
</gene>
<dbReference type="EC" id="1.1.1.49" evidence="3 9"/>
<dbReference type="Gene3D" id="3.40.50.720">
    <property type="entry name" value="NAD(P)-binding Rossmann-like Domain"/>
    <property type="match status" value="1"/>
</dbReference>
<dbReference type="InterPro" id="IPR036291">
    <property type="entry name" value="NAD(P)-bd_dom_sf"/>
</dbReference>
<evidence type="ECO:0000256" key="1">
    <source>
        <dbReference type="ARBA" id="ARBA00004937"/>
    </source>
</evidence>
<organism evidence="12">
    <name type="scientific">Mucor ambiguus</name>
    <dbReference type="NCBI Taxonomy" id="91626"/>
    <lineage>
        <taxon>Eukaryota</taxon>
        <taxon>Fungi</taxon>
        <taxon>Fungi incertae sedis</taxon>
        <taxon>Mucoromycota</taxon>
        <taxon>Mucoromycotina</taxon>
        <taxon>Mucoromycetes</taxon>
        <taxon>Mucorales</taxon>
        <taxon>Mucorineae</taxon>
        <taxon>Mucoraceae</taxon>
        <taxon>Mucor</taxon>
    </lineage>
</organism>
<dbReference type="GO" id="GO:0004345">
    <property type="term" value="F:glucose-6-phosphate dehydrogenase activity"/>
    <property type="evidence" value="ECO:0007669"/>
    <property type="project" value="UniProtKB-EC"/>
</dbReference>